<dbReference type="InterPro" id="IPR029058">
    <property type="entry name" value="AB_hydrolase_fold"/>
</dbReference>
<keyword evidence="8" id="KW-1185">Reference proteome</keyword>
<dbReference type="AlphaFoldDB" id="A0A9Q0N8F1"/>
<accession>A0A9Q0N8F1</accession>
<evidence type="ECO:0000259" key="6">
    <source>
        <dbReference type="Pfam" id="PF00151"/>
    </source>
</evidence>
<dbReference type="OrthoDB" id="199913at2759"/>
<dbReference type="GO" id="GO:0005615">
    <property type="term" value="C:extracellular space"/>
    <property type="evidence" value="ECO:0007669"/>
    <property type="project" value="TreeGrafter"/>
</dbReference>
<dbReference type="Pfam" id="PF00151">
    <property type="entry name" value="Lipase"/>
    <property type="match status" value="1"/>
</dbReference>
<evidence type="ECO:0000313" key="7">
    <source>
        <dbReference type="EMBL" id="KAJ6645433.1"/>
    </source>
</evidence>
<dbReference type="GO" id="GO:0016042">
    <property type="term" value="P:lipid catabolic process"/>
    <property type="evidence" value="ECO:0007669"/>
    <property type="project" value="TreeGrafter"/>
</dbReference>
<dbReference type="InterPro" id="IPR033906">
    <property type="entry name" value="Lipase_N"/>
</dbReference>
<dbReference type="PRINTS" id="PR00821">
    <property type="entry name" value="TAGLIPASE"/>
</dbReference>
<dbReference type="SUPFAM" id="SSF53474">
    <property type="entry name" value="alpha/beta-Hydrolases"/>
    <property type="match status" value="1"/>
</dbReference>
<dbReference type="GO" id="GO:0017171">
    <property type="term" value="F:serine hydrolase activity"/>
    <property type="evidence" value="ECO:0007669"/>
    <property type="project" value="TreeGrafter"/>
</dbReference>
<comment type="similarity">
    <text evidence="2 4">Belongs to the AB hydrolase superfamily. Lipase family.</text>
</comment>
<dbReference type="GO" id="GO:0016298">
    <property type="term" value="F:lipase activity"/>
    <property type="evidence" value="ECO:0007669"/>
    <property type="project" value="InterPro"/>
</dbReference>
<organism evidence="7 8">
    <name type="scientific">Pseudolycoriella hygida</name>
    <dbReference type="NCBI Taxonomy" id="35572"/>
    <lineage>
        <taxon>Eukaryota</taxon>
        <taxon>Metazoa</taxon>
        <taxon>Ecdysozoa</taxon>
        <taxon>Arthropoda</taxon>
        <taxon>Hexapoda</taxon>
        <taxon>Insecta</taxon>
        <taxon>Pterygota</taxon>
        <taxon>Neoptera</taxon>
        <taxon>Endopterygota</taxon>
        <taxon>Diptera</taxon>
        <taxon>Nematocera</taxon>
        <taxon>Sciaroidea</taxon>
        <taxon>Sciaridae</taxon>
        <taxon>Pseudolycoriella</taxon>
    </lineage>
</organism>
<feature type="signal peptide" evidence="5">
    <location>
        <begin position="1"/>
        <end position="15"/>
    </location>
</feature>
<keyword evidence="5" id="KW-0732">Signal</keyword>
<gene>
    <name evidence="7" type="primary">LIPH_2</name>
    <name evidence="7" type="ORF">Bhyg_00639</name>
</gene>
<dbReference type="Proteomes" id="UP001151699">
    <property type="component" value="Chromosome A"/>
</dbReference>
<dbReference type="PANTHER" id="PTHR11610">
    <property type="entry name" value="LIPASE"/>
    <property type="match status" value="1"/>
</dbReference>
<evidence type="ECO:0000256" key="1">
    <source>
        <dbReference type="ARBA" id="ARBA00004613"/>
    </source>
</evidence>
<dbReference type="EMBL" id="WJQU01000001">
    <property type="protein sequence ID" value="KAJ6645433.1"/>
    <property type="molecule type" value="Genomic_DNA"/>
</dbReference>
<feature type="chain" id="PRO_5040469449" evidence="5">
    <location>
        <begin position="16"/>
        <end position="346"/>
    </location>
</feature>
<evidence type="ECO:0000256" key="4">
    <source>
        <dbReference type="RuleBase" id="RU004262"/>
    </source>
</evidence>
<dbReference type="Gene3D" id="3.40.50.1820">
    <property type="entry name" value="alpha/beta hydrolase"/>
    <property type="match status" value="1"/>
</dbReference>
<comment type="subcellular location">
    <subcellularLocation>
        <location evidence="1">Secreted</location>
    </subcellularLocation>
</comment>
<name>A0A9Q0N8F1_9DIPT</name>
<evidence type="ECO:0000256" key="2">
    <source>
        <dbReference type="ARBA" id="ARBA00010701"/>
    </source>
</evidence>
<reference evidence="7" key="1">
    <citation type="submission" date="2022-07" db="EMBL/GenBank/DDBJ databases">
        <authorList>
            <person name="Trinca V."/>
            <person name="Uliana J.V.C."/>
            <person name="Torres T.T."/>
            <person name="Ward R.J."/>
            <person name="Monesi N."/>
        </authorList>
    </citation>
    <scope>NUCLEOTIDE SEQUENCE</scope>
    <source>
        <strain evidence="7">HSMRA1968</strain>
        <tissue evidence="7">Whole embryos</tissue>
    </source>
</reference>
<protein>
    <submittedName>
        <fullName evidence="7">Lipase member H</fullName>
    </submittedName>
</protein>
<dbReference type="InterPro" id="IPR000734">
    <property type="entry name" value="TAG_lipase"/>
</dbReference>
<feature type="domain" description="Lipase" evidence="6">
    <location>
        <begin position="65"/>
        <end position="318"/>
    </location>
</feature>
<evidence type="ECO:0000256" key="5">
    <source>
        <dbReference type="SAM" id="SignalP"/>
    </source>
</evidence>
<dbReference type="InterPro" id="IPR013818">
    <property type="entry name" value="Lipase"/>
</dbReference>
<evidence type="ECO:0000313" key="8">
    <source>
        <dbReference type="Proteomes" id="UP001151699"/>
    </source>
</evidence>
<sequence>MKLLICVLFIAAVNATPLYENRENNDKPAENNEDWRLIPDGNYKLHLVDVNAEDAVVEPSFNGPNDMIFELFTRSNPTQPQIIRLGNVADLQNSFFNPNHQTRFHVHGWLDGGANVPANPYRDAYLAQGDFNFFAVDWTVGGQTPNYILARQRVGECGRGLAAFLDFLNENGTPFSAFTVLGHSLGAHCAGHAGKQVTRGRVAAIVGLDPAGPLFSIDSNDRLDHSDANYVEMMATDTEFLGFLRPLGHANFYANWGSRQPGCEGEIAGICSHQIVAHFMVQSINPQNVFGAIRCRDFNDIMTRDCVVSGASRRMGGEPVVDGISPPGTVFFLTTDPTTPFAQGPR</sequence>
<keyword evidence="3" id="KW-0964">Secreted</keyword>
<dbReference type="PANTHER" id="PTHR11610:SF150">
    <property type="entry name" value="FI01825P-RELATED"/>
    <property type="match status" value="1"/>
</dbReference>
<comment type="caution">
    <text evidence="7">The sequence shown here is derived from an EMBL/GenBank/DDBJ whole genome shotgun (WGS) entry which is preliminary data.</text>
</comment>
<dbReference type="CDD" id="cd00707">
    <property type="entry name" value="Pancreat_lipase_like"/>
    <property type="match status" value="1"/>
</dbReference>
<proteinExistence type="inferred from homology"/>
<evidence type="ECO:0000256" key="3">
    <source>
        <dbReference type="ARBA" id="ARBA00022525"/>
    </source>
</evidence>